<reference evidence="2" key="2">
    <citation type="submission" date="2020-09" db="EMBL/GenBank/DDBJ databases">
        <authorList>
            <person name="Sun Q."/>
            <person name="Zhou Y."/>
        </authorList>
    </citation>
    <scope>NUCLEOTIDE SEQUENCE</scope>
    <source>
        <strain evidence="2">CGMCC 1.15152</strain>
    </source>
</reference>
<feature type="compositionally biased region" description="Basic and acidic residues" evidence="1">
    <location>
        <begin position="8"/>
        <end position="20"/>
    </location>
</feature>
<gene>
    <name evidence="2" type="ORF">GCM10010915_16450</name>
</gene>
<reference evidence="2" key="1">
    <citation type="journal article" date="2014" name="Int. J. Syst. Evol. Microbiol.">
        <title>Complete genome sequence of Corynebacterium casei LMG S-19264T (=DSM 44701T), isolated from a smear-ripened cheese.</title>
        <authorList>
            <consortium name="US DOE Joint Genome Institute (JGI-PGF)"/>
            <person name="Walter F."/>
            <person name="Albersmeier A."/>
            <person name="Kalinowski J."/>
            <person name="Ruckert C."/>
        </authorList>
    </citation>
    <scope>NUCLEOTIDE SEQUENCE</scope>
    <source>
        <strain evidence="2">CGMCC 1.15152</strain>
    </source>
</reference>
<dbReference type="AlphaFoldDB" id="A0A917DFQ3"/>
<proteinExistence type="predicted"/>
<feature type="region of interest" description="Disordered" evidence="1">
    <location>
        <begin position="1"/>
        <end position="28"/>
    </location>
</feature>
<accession>A0A917DFQ3</accession>
<dbReference type="EMBL" id="BMHO01000001">
    <property type="protein sequence ID" value="GGD36525.1"/>
    <property type="molecule type" value="Genomic_DNA"/>
</dbReference>
<keyword evidence="3" id="KW-1185">Reference proteome</keyword>
<organism evidence="2 3">
    <name type="scientific">Microbacterium faecale</name>
    <dbReference type="NCBI Taxonomy" id="1804630"/>
    <lineage>
        <taxon>Bacteria</taxon>
        <taxon>Bacillati</taxon>
        <taxon>Actinomycetota</taxon>
        <taxon>Actinomycetes</taxon>
        <taxon>Micrococcales</taxon>
        <taxon>Microbacteriaceae</taxon>
        <taxon>Microbacterium</taxon>
    </lineage>
</organism>
<evidence type="ECO:0000313" key="3">
    <source>
        <dbReference type="Proteomes" id="UP000633205"/>
    </source>
</evidence>
<comment type="caution">
    <text evidence="2">The sequence shown here is derived from an EMBL/GenBank/DDBJ whole genome shotgun (WGS) entry which is preliminary data.</text>
</comment>
<name>A0A917DFQ3_9MICO</name>
<evidence type="ECO:0000256" key="1">
    <source>
        <dbReference type="SAM" id="MobiDB-lite"/>
    </source>
</evidence>
<protein>
    <submittedName>
        <fullName evidence="2">Uncharacterized protein</fullName>
    </submittedName>
</protein>
<dbReference type="Proteomes" id="UP000633205">
    <property type="component" value="Unassembled WGS sequence"/>
</dbReference>
<sequence>MSHVRAHQRADHVRGRDSACQDHGFAAGRDRVVHGAVDRGKTGAAQRIVRAEHSVVRDPVGRDE</sequence>
<evidence type="ECO:0000313" key="2">
    <source>
        <dbReference type="EMBL" id="GGD36525.1"/>
    </source>
</evidence>